<accession>A0ABQ8UW11</accession>
<reference evidence="1" key="1">
    <citation type="submission" date="2022-08" db="EMBL/GenBank/DDBJ databases">
        <title>A Global Phylogenomic Analysis of the Shiitake Genus Lentinula.</title>
        <authorList>
            <consortium name="DOE Joint Genome Institute"/>
            <person name="Sierra-Patev S."/>
            <person name="Min B."/>
            <person name="Naranjo-Ortiz M."/>
            <person name="Looney B."/>
            <person name="Konkel Z."/>
            <person name="Slot J.C."/>
            <person name="Sakamoto Y."/>
            <person name="Steenwyk J.L."/>
            <person name="Rokas A."/>
            <person name="Carro J."/>
            <person name="Camarero S."/>
            <person name="Ferreira P."/>
            <person name="Molpeceres G."/>
            <person name="Ruiz-Duenas F.J."/>
            <person name="Serrano A."/>
            <person name="Henrissat B."/>
            <person name="Drula E."/>
            <person name="Hughes K.W."/>
            <person name="Mata J.L."/>
            <person name="Ishikawa N.K."/>
            <person name="Vargas-Isla R."/>
            <person name="Ushijima S."/>
            <person name="Smith C.A."/>
            <person name="Ahrendt S."/>
            <person name="Andreopoulos W."/>
            <person name="He G."/>
            <person name="Labutti K."/>
            <person name="Lipzen A."/>
            <person name="Ng V."/>
            <person name="Riley R."/>
            <person name="Sandor L."/>
            <person name="Barry K."/>
            <person name="Martinez A.T."/>
            <person name="Xiao Y."/>
            <person name="Gibbons J.G."/>
            <person name="Terashima K."/>
            <person name="Grigoriev I.V."/>
            <person name="Hibbett D.S."/>
        </authorList>
    </citation>
    <scope>NUCLEOTIDE SEQUENCE</scope>
    <source>
        <strain evidence="1">RHP3577 ss4</strain>
    </source>
</reference>
<name>A0ABQ8UW11_9AGAR</name>
<evidence type="ECO:0000313" key="1">
    <source>
        <dbReference type="EMBL" id="KAJ4463520.1"/>
    </source>
</evidence>
<keyword evidence="2" id="KW-1185">Reference proteome</keyword>
<sequence length="324" mass="36034">MSHTVSPMATIHLRESTYNLIQRVSFKVQQCILSGVLYNRSECNLLHGLRLSFGLSVRSNPIPSLKFSSFNTIYPSSGLSQIGPHHCKHYDISVSLTFADSQSVTQSSSARVVARRKAKLNVYFREECEDRSVSDEDQKVLAAHFVSFIEDHIVKTTPEYEVAGAGFRLQDVFDADHKAWEIFRAQNFPYESTSLIKITFESIIKPAPKNTKPSAPLTPLLNKTVKDIYHTSHPSSVSNSQGLSKQMMSILDGNVKSSSPTRKVGWKKEKPSLLKGVLVSNANKISTTYEVQPTESRSSNTNSSAGNLLQKETMFGHFIQSAMA</sequence>
<comment type="caution">
    <text evidence="1">The sequence shown here is derived from an EMBL/GenBank/DDBJ whole genome shotgun (WGS) entry which is preliminary data.</text>
</comment>
<dbReference type="EMBL" id="JANVFT010000161">
    <property type="protein sequence ID" value="KAJ4463520.1"/>
    <property type="molecule type" value="Genomic_DNA"/>
</dbReference>
<evidence type="ECO:0000313" key="2">
    <source>
        <dbReference type="Proteomes" id="UP001150217"/>
    </source>
</evidence>
<organism evidence="1 2">
    <name type="scientific">Lentinula lateritia</name>
    <dbReference type="NCBI Taxonomy" id="40482"/>
    <lineage>
        <taxon>Eukaryota</taxon>
        <taxon>Fungi</taxon>
        <taxon>Dikarya</taxon>
        <taxon>Basidiomycota</taxon>
        <taxon>Agaricomycotina</taxon>
        <taxon>Agaricomycetes</taxon>
        <taxon>Agaricomycetidae</taxon>
        <taxon>Agaricales</taxon>
        <taxon>Marasmiineae</taxon>
        <taxon>Omphalotaceae</taxon>
        <taxon>Lentinula</taxon>
    </lineage>
</organism>
<dbReference type="Proteomes" id="UP001150217">
    <property type="component" value="Unassembled WGS sequence"/>
</dbReference>
<proteinExistence type="predicted"/>
<protein>
    <submittedName>
        <fullName evidence="1">Uncharacterized protein</fullName>
    </submittedName>
</protein>
<gene>
    <name evidence="1" type="ORF">C8R41DRAFT_872407</name>
</gene>